<keyword evidence="1" id="KW-1133">Transmembrane helix</keyword>
<keyword evidence="1" id="KW-0472">Membrane</keyword>
<accession>A0A0F9R935</accession>
<evidence type="ECO:0000313" key="2">
    <source>
        <dbReference type="EMBL" id="KKN53045.1"/>
    </source>
</evidence>
<feature type="transmembrane region" description="Helical" evidence="1">
    <location>
        <begin position="40"/>
        <end position="60"/>
    </location>
</feature>
<evidence type="ECO:0000256" key="1">
    <source>
        <dbReference type="SAM" id="Phobius"/>
    </source>
</evidence>
<organism evidence="2">
    <name type="scientific">marine sediment metagenome</name>
    <dbReference type="NCBI Taxonomy" id="412755"/>
    <lineage>
        <taxon>unclassified sequences</taxon>
        <taxon>metagenomes</taxon>
        <taxon>ecological metagenomes</taxon>
    </lineage>
</organism>
<protein>
    <submittedName>
        <fullName evidence="2">Uncharacterized protein</fullName>
    </submittedName>
</protein>
<keyword evidence="1" id="KW-0812">Transmembrane</keyword>
<feature type="transmembrane region" description="Helical" evidence="1">
    <location>
        <begin position="150"/>
        <end position="174"/>
    </location>
</feature>
<sequence length="176" mass="20346">MVDKNPSEKTDEKTSNLLFDIAYKELEYERNRATNLETKALAYITIGGILFSILTTYFLFDPSSEFIEWFTTSFKVFKVVFLICYISFIISWIPLIICMKPYTSITFDIAKLIDEYKSNKFEKALKDLTNLELKEYVTEIAKKTKVKSTALLFGFIVIIFSGFVLVTGIILNFLNI</sequence>
<name>A0A0F9R935_9ZZZZ</name>
<gene>
    <name evidence="2" type="ORF">LCGC14_0606340</name>
</gene>
<dbReference type="EMBL" id="LAZR01000991">
    <property type="protein sequence ID" value="KKN53045.1"/>
    <property type="molecule type" value="Genomic_DNA"/>
</dbReference>
<proteinExistence type="predicted"/>
<feature type="transmembrane region" description="Helical" evidence="1">
    <location>
        <begin position="80"/>
        <end position="99"/>
    </location>
</feature>
<reference evidence="2" key="1">
    <citation type="journal article" date="2015" name="Nature">
        <title>Complex archaea that bridge the gap between prokaryotes and eukaryotes.</title>
        <authorList>
            <person name="Spang A."/>
            <person name="Saw J.H."/>
            <person name="Jorgensen S.L."/>
            <person name="Zaremba-Niedzwiedzka K."/>
            <person name="Martijn J."/>
            <person name="Lind A.E."/>
            <person name="van Eijk R."/>
            <person name="Schleper C."/>
            <person name="Guy L."/>
            <person name="Ettema T.J."/>
        </authorList>
    </citation>
    <scope>NUCLEOTIDE SEQUENCE</scope>
</reference>
<comment type="caution">
    <text evidence="2">The sequence shown here is derived from an EMBL/GenBank/DDBJ whole genome shotgun (WGS) entry which is preliminary data.</text>
</comment>
<dbReference type="AlphaFoldDB" id="A0A0F9R935"/>